<keyword evidence="2" id="KW-1185">Reference proteome</keyword>
<dbReference type="Proteomes" id="UP000535491">
    <property type="component" value="Unassembled WGS sequence"/>
</dbReference>
<organism evidence="1 2">
    <name type="scientific">Paenactinomyces guangxiensis</name>
    <dbReference type="NCBI Taxonomy" id="1490290"/>
    <lineage>
        <taxon>Bacteria</taxon>
        <taxon>Bacillati</taxon>
        <taxon>Bacillota</taxon>
        <taxon>Bacilli</taxon>
        <taxon>Bacillales</taxon>
        <taxon>Thermoactinomycetaceae</taxon>
        <taxon>Paenactinomyces</taxon>
    </lineage>
</organism>
<reference evidence="1 2" key="1">
    <citation type="submission" date="2020-07" db="EMBL/GenBank/DDBJ databases">
        <authorList>
            <person name="Feng H."/>
        </authorList>
    </citation>
    <scope>NUCLEOTIDE SEQUENCE [LARGE SCALE GENOMIC DNA]</scope>
    <source>
        <strain evidence="2">s-10</strain>
    </source>
</reference>
<name>A0A7W1WS93_9BACL</name>
<evidence type="ECO:0000313" key="2">
    <source>
        <dbReference type="Proteomes" id="UP000535491"/>
    </source>
</evidence>
<comment type="caution">
    <text evidence="1">The sequence shown here is derived from an EMBL/GenBank/DDBJ whole genome shotgun (WGS) entry which is preliminary data.</text>
</comment>
<dbReference type="AlphaFoldDB" id="A0A7W1WS93"/>
<evidence type="ECO:0000313" key="1">
    <source>
        <dbReference type="EMBL" id="MBA4495128.1"/>
    </source>
</evidence>
<accession>A0A7W1WS93</accession>
<dbReference type="EMBL" id="JACEIQ010000012">
    <property type="protein sequence ID" value="MBA4495128.1"/>
    <property type="molecule type" value="Genomic_DNA"/>
</dbReference>
<gene>
    <name evidence="1" type="ORF">H1191_12500</name>
</gene>
<sequence length="117" mass="13708">MELVRESEYIDVYRIENGVILEVRKYMRTGWRVWHSPKYSEPIEGTPGAYRLKRKYKDLPKGTVIIDGFPVETIKEPDNFETELRLSGGVLYGTIDKHARIYTLILDILNDYREGLV</sequence>
<dbReference type="RefSeq" id="WP_181752370.1">
    <property type="nucleotide sequence ID" value="NZ_JACEIQ010000012.1"/>
</dbReference>
<protein>
    <submittedName>
        <fullName evidence="1">Uncharacterized protein</fullName>
    </submittedName>
</protein>
<proteinExistence type="predicted"/>